<dbReference type="PROSITE" id="PS51257">
    <property type="entry name" value="PROKAR_LIPOPROTEIN"/>
    <property type="match status" value="1"/>
</dbReference>
<dbReference type="STRING" id="797419.SAMN05216556_10277"/>
<dbReference type="OrthoDB" id="5348860at2"/>
<reference evidence="2" key="1">
    <citation type="submission" date="2016-11" db="EMBL/GenBank/DDBJ databases">
        <authorList>
            <person name="Varghese N."/>
            <person name="Submissions S."/>
        </authorList>
    </citation>
    <scope>NUCLEOTIDE SEQUENCE [LARGE SCALE GENOMIC DNA]</scope>
    <source>
        <strain evidence="2">DSM 26349</strain>
    </source>
</reference>
<dbReference type="InterPro" id="IPR007298">
    <property type="entry name" value="Cu-R_lipoprotein_NlpE"/>
</dbReference>
<name>A0A1M6A517_9FLAO</name>
<dbReference type="EMBL" id="FQYV01000001">
    <property type="protein sequence ID" value="SHI31537.1"/>
    <property type="molecule type" value="Genomic_DNA"/>
</dbReference>
<gene>
    <name evidence="1" type="ORF">SAMN04487908_10176</name>
</gene>
<dbReference type="AlphaFoldDB" id="A0A1M6A517"/>
<dbReference type="Proteomes" id="UP000184172">
    <property type="component" value="Unassembled WGS sequence"/>
</dbReference>
<organism evidence="1 2">
    <name type="scientific">Aequorivita viscosa</name>
    <dbReference type="NCBI Taxonomy" id="797419"/>
    <lineage>
        <taxon>Bacteria</taxon>
        <taxon>Pseudomonadati</taxon>
        <taxon>Bacteroidota</taxon>
        <taxon>Flavobacteriia</taxon>
        <taxon>Flavobacteriales</taxon>
        <taxon>Flavobacteriaceae</taxon>
        <taxon>Aequorivita</taxon>
    </lineage>
</organism>
<evidence type="ECO:0000313" key="1">
    <source>
        <dbReference type="EMBL" id="SHI31537.1"/>
    </source>
</evidence>
<accession>A0A1M6A517</accession>
<dbReference type="Pfam" id="PF04170">
    <property type="entry name" value="NlpE"/>
    <property type="match status" value="1"/>
</dbReference>
<proteinExistence type="predicted"/>
<dbReference type="Gene3D" id="2.40.128.640">
    <property type="match status" value="1"/>
</dbReference>
<keyword evidence="2" id="KW-1185">Reference proteome</keyword>
<sequence length="152" mass="17216">MKKLIFVFGIALLTLTGCKNQEKKEMVVEENMDVMVSEVVDDHNSQNSLDWAGVYEGVTPCADCEGIKIVLELNNDNTYSLSMTYLGKPLVEPLKEQGEFTWDKSGSKVSLKTEDQPIWFKVGENQVWMLDGDKNIIKGDFEKLFILKKSTN</sequence>
<keyword evidence="1" id="KW-0449">Lipoprotein</keyword>
<protein>
    <submittedName>
        <fullName evidence="1">Uncharacterized lipoprotein NlpE involved in copper resistance</fullName>
    </submittedName>
</protein>
<dbReference type="RefSeq" id="WP_073213737.1">
    <property type="nucleotide sequence ID" value="NZ_FNNS01000002.1"/>
</dbReference>
<evidence type="ECO:0000313" key="2">
    <source>
        <dbReference type="Proteomes" id="UP000184172"/>
    </source>
</evidence>